<sequence>MAQPTIKPVLTVTGDDGQTFITVTAAAGETVSVYAWVVRQEPDGKLRRVRTMQAAPLLNRTVSGIDADIPLGVPVVYMAYVTDAAGLQSPWETVPFSGVPPTVTRLASATDPSWRTPAQVKTMSAITREVAYGAHYVLGRADPITVADVRQLGSYTLTLVTATADQAAELRTLLDGSPHLLLQSSPDEGGNHWFLCTSYTEDRAVPTFAPYADRVWTLEAIATEPPAAPLAPSGAPYSAVAALGHFGYVAAYFPTYGEMTAWNGAA</sequence>
<proteinExistence type="predicted"/>
<name>A0A6I4WL96_9ACTN</name>
<comment type="caution">
    <text evidence="1">The sequence shown here is derived from an EMBL/GenBank/DDBJ whole genome shotgun (WGS) entry which is preliminary data.</text>
</comment>
<organism evidence="1 2">
    <name type="scientific">Actinomadura rayongensis</name>
    <dbReference type="NCBI Taxonomy" id="1429076"/>
    <lineage>
        <taxon>Bacteria</taxon>
        <taxon>Bacillati</taxon>
        <taxon>Actinomycetota</taxon>
        <taxon>Actinomycetes</taxon>
        <taxon>Streptosporangiales</taxon>
        <taxon>Thermomonosporaceae</taxon>
        <taxon>Actinomadura</taxon>
    </lineage>
</organism>
<evidence type="ECO:0000313" key="2">
    <source>
        <dbReference type="Proteomes" id="UP000431901"/>
    </source>
</evidence>
<evidence type="ECO:0000313" key="1">
    <source>
        <dbReference type="EMBL" id="MXQ67694.1"/>
    </source>
</evidence>
<dbReference type="AlphaFoldDB" id="A0A6I4WL96"/>
<reference evidence="1 2" key="1">
    <citation type="submission" date="2019-12" db="EMBL/GenBank/DDBJ databases">
        <title>Nocardia macrotermitis sp. nov. and Nocardia aurantia sp. nov., isolated from the gut of the fungus growing-termite Macrotermes natalensis.</title>
        <authorList>
            <person name="Christine B."/>
            <person name="Rene B."/>
        </authorList>
    </citation>
    <scope>NUCLEOTIDE SEQUENCE [LARGE SCALE GENOMIC DNA]</scope>
    <source>
        <strain evidence="1 2">DSM 102126</strain>
    </source>
</reference>
<dbReference type="Proteomes" id="UP000431901">
    <property type="component" value="Unassembled WGS sequence"/>
</dbReference>
<keyword evidence="2" id="KW-1185">Reference proteome</keyword>
<dbReference type="EMBL" id="WUTW01000008">
    <property type="protein sequence ID" value="MXQ67694.1"/>
    <property type="molecule type" value="Genomic_DNA"/>
</dbReference>
<gene>
    <name evidence="1" type="ORF">GQ466_27115</name>
</gene>
<protein>
    <submittedName>
        <fullName evidence="1">Uncharacterized protein</fullName>
    </submittedName>
</protein>
<dbReference type="RefSeq" id="WP_161105880.1">
    <property type="nucleotide sequence ID" value="NZ_JBHLYI010000011.1"/>
</dbReference>
<accession>A0A6I4WL96</accession>